<dbReference type="EMBL" id="JBHMEW010000057">
    <property type="protein sequence ID" value="MFB9212077.1"/>
    <property type="molecule type" value="Genomic_DNA"/>
</dbReference>
<keyword evidence="2" id="KW-1185">Reference proteome</keyword>
<dbReference type="RefSeq" id="WP_290249489.1">
    <property type="nucleotide sequence ID" value="NZ_JAUFQT010000002.1"/>
</dbReference>
<evidence type="ECO:0000313" key="2">
    <source>
        <dbReference type="Proteomes" id="UP001589654"/>
    </source>
</evidence>
<sequence>MLGLFCSFFRANGQQLQIPQASPSASLSQKIGLTDVRVDYCRPSVKGRKIFGTLVPYGTVWRTGANAATKISFSNEVTIEGHKVKKGTYALYTIPNKKQWTIILSNNTELWGAIGYQKKDDALRFTVDSDKLKPKYETLEISFGDLSDTGASLSLKWEKTEVQFRIETEVDSIVMNQIEDLVINPEEVSPGLYYQAAYYYFTKDKDMKLALEWIKKSVENDSKYWTEHLKAKIEDKLGLKNEAIKSASKSKELAMEAKNLDYVGLNDRLIKSIK</sequence>
<name>A0ABV5J6E7_9BACT</name>
<gene>
    <name evidence="1" type="ORF">ACFFUR_09670</name>
</gene>
<protein>
    <submittedName>
        <fullName evidence="1">DUF2911 domain-containing protein</fullName>
    </submittedName>
</protein>
<organism evidence="1 2">
    <name type="scientific">Echinicola jeungdonensis</name>
    <dbReference type="NCBI Taxonomy" id="709343"/>
    <lineage>
        <taxon>Bacteria</taxon>
        <taxon>Pseudomonadati</taxon>
        <taxon>Bacteroidota</taxon>
        <taxon>Cytophagia</taxon>
        <taxon>Cytophagales</taxon>
        <taxon>Cyclobacteriaceae</taxon>
        <taxon>Echinicola</taxon>
    </lineage>
</organism>
<dbReference type="Proteomes" id="UP001589654">
    <property type="component" value="Unassembled WGS sequence"/>
</dbReference>
<evidence type="ECO:0000313" key="1">
    <source>
        <dbReference type="EMBL" id="MFB9212077.1"/>
    </source>
</evidence>
<dbReference type="InterPro" id="IPR021314">
    <property type="entry name" value="DUF2911"/>
</dbReference>
<proteinExistence type="predicted"/>
<comment type="caution">
    <text evidence="1">The sequence shown here is derived from an EMBL/GenBank/DDBJ whole genome shotgun (WGS) entry which is preliminary data.</text>
</comment>
<reference evidence="1 2" key="1">
    <citation type="submission" date="2024-09" db="EMBL/GenBank/DDBJ databases">
        <authorList>
            <person name="Sun Q."/>
            <person name="Mori K."/>
        </authorList>
    </citation>
    <scope>NUCLEOTIDE SEQUENCE [LARGE SCALE GENOMIC DNA]</scope>
    <source>
        <strain evidence="1 2">CECT 7682</strain>
    </source>
</reference>
<accession>A0ABV5J6E7</accession>
<dbReference type="Pfam" id="PF11138">
    <property type="entry name" value="DUF2911"/>
    <property type="match status" value="1"/>
</dbReference>